<feature type="domain" description="ABC transporter" evidence="1">
    <location>
        <begin position="7"/>
        <end position="234"/>
    </location>
</feature>
<reference evidence="2" key="1">
    <citation type="submission" date="2021-11" db="EMBL/GenBank/DDBJ databases">
        <title>Clostridia strains as spoilage organisms.</title>
        <authorList>
            <person name="Wambui J."/>
            <person name="Stevens M.J.A."/>
            <person name="Stephan R."/>
        </authorList>
    </citation>
    <scope>NUCLEOTIDE SEQUENCE</scope>
    <source>
        <strain evidence="2">CF009</strain>
    </source>
</reference>
<accession>A0AA47EM38</accession>
<dbReference type="InterPro" id="IPR003439">
    <property type="entry name" value="ABC_transporter-like_ATP-bd"/>
</dbReference>
<dbReference type="Pfam" id="PF00005">
    <property type="entry name" value="ABC_tran"/>
    <property type="match status" value="1"/>
</dbReference>
<dbReference type="PANTHER" id="PTHR43038:SF3">
    <property type="entry name" value="ABC TRANSPORTER G FAMILY MEMBER 20 ISOFORM X1"/>
    <property type="match status" value="1"/>
</dbReference>
<dbReference type="PROSITE" id="PS50893">
    <property type="entry name" value="ABC_TRANSPORTER_2"/>
    <property type="match status" value="1"/>
</dbReference>
<dbReference type="InterPro" id="IPR003593">
    <property type="entry name" value="AAA+_ATPase"/>
</dbReference>
<dbReference type="Proteomes" id="UP001164733">
    <property type="component" value="Chromosome"/>
</dbReference>
<dbReference type="SMART" id="SM00382">
    <property type="entry name" value="AAA"/>
    <property type="match status" value="1"/>
</dbReference>
<dbReference type="GO" id="GO:0005524">
    <property type="term" value="F:ATP binding"/>
    <property type="evidence" value="ECO:0007669"/>
    <property type="project" value="UniProtKB-KW"/>
</dbReference>
<proteinExistence type="predicted"/>
<dbReference type="InterPro" id="IPR017871">
    <property type="entry name" value="ABC_transporter-like_CS"/>
</dbReference>
<sequence>MNNENVINIENYKQQFGKFVVLENINLDVKKGEILGLLGPSGSGKTTLIKAIVGMSEPTNGSVCVLGTKMPSLAVVSKIGYMAQSDALYEDLTALDNILFFASLYGLKKKFAKQRASEVLELVLLRDEGKKLIKNFSGGMKRRLSLAIALVHKPELLILDEPTVGIDPVLRLEFWKEFERLRKEGVTIIITTHVMDEAEHCDRLALIRNGGLIAIGTPDELKEKSGESTVEGAFLYYGKEGKVNHI</sequence>
<dbReference type="EMBL" id="CP086239">
    <property type="protein sequence ID" value="WAG62758.1"/>
    <property type="molecule type" value="Genomic_DNA"/>
</dbReference>
<dbReference type="AlphaFoldDB" id="A0AA47EM38"/>
<gene>
    <name evidence="2" type="ORF">LL038_11205</name>
</gene>
<evidence type="ECO:0000259" key="1">
    <source>
        <dbReference type="PROSITE" id="PS50893"/>
    </source>
</evidence>
<organism evidence="2 3">
    <name type="scientific">Clostridium estertheticum</name>
    <dbReference type="NCBI Taxonomy" id="238834"/>
    <lineage>
        <taxon>Bacteria</taxon>
        <taxon>Bacillati</taxon>
        <taxon>Bacillota</taxon>
        <taxon>Clostridia</taxon>
        <taxon>Eubacteriales</taxon>
        <taxon>Clostridiaceae</taxon>
        <taxon>Clostridium</taxon>
    </lineage>
</organism>
<dbReference type="PANTHER" id="PTHR43038">
    <property type="entry name" value="ATP-BINDING CASSETTE, SUB-FAMILY H, MEMBER 1"/>
    <property type="match status" value="1"/>
</dbReference>
<protein>
    <submittedName>
        <fullName evidence="2">ABC transporter ATP-binding protein</fullName>
    </submittedName>
</protein>
<keyword evidence="2" id="KW-0547">Nucleotide-binding</keyword>
<evidence type="ECO:0000313" key="2">
    <source>
        <dbReference type="EMBL" id="WAG62758.1"/>
    </source>
</evidence>
<dbReference type="RefSeq" id="WP_216125106.1">
    <property type="nucleotide sequence ID" value="NZ_CP086239.1"/>
</dbReference>
<dbReference type="PROSITE" id="PS00211">
    <property type="entry name" value="ABC_TRANSPORTER_1"/>
    <property type="match status" value="1"/>
</dbReference>
<dbReference type="GO" id="GO:0016887">
    <property type="term" value="F:ATP hydrolysis activity"/>
    <property type="evidence" value="ECO:0007669"/>
    <property type="project" value="InterPro"/>
</dbReference>
<evidence type="ECO:0000313" key="3">
    <source>
        <dbReference type="Proteomes" id="UP001164733"/>
    </source>
</evidence>
<keyword evidence="2" id="KW-0067">ATP-binding</keyword>
<name>A0AA47EM38_9CLOT</name>